<dbReference type="RefSeq" id="WP_019034545.1">
    <property type="nucleotide sequence ID" value="NZ_UGSZ01000001.1"/>
</dbReference>
<dbReference type="EC" id="3.1.3.16" evidence="2"/>
<dbReference type="GO" id="GO:0004722">
    <property type="term" value="F:protein serine/threonine phosphatase activity"/>
    <property type="evidence" value="ECO:0007669"/>
    <property type="project" value="UniProtKB-EC"/>
</dbReference>
<dbReference type="InterPro" id="IPR015655">
    <property type="entry name" value="PP2C"/>
</dbReference>
<dbReference type="Pfam" id="PF13672">
    <property type="entry name" value="PP2C_2"/>
    <property type="match status" value="1"/>
</dbReference>
<dbReference type="STRING" id="1122949.GCA_000378725_00649"/>
<dbReference type="InterPro" id="IPR001932">
    <property type="entry name" value="PPM-type_phosphatase-like_dom"/>
</dbReference>
<dbReference type="EMBL" id="UGSZ01000001">
    <property type="protein sequence ID" value="SUB57090.1"/>
    <property type="molecule type" value="Genomic_DNA"/>
</dbReference>
<dbReference type="Proteomes" id="UP000255517">
    <property type="component" value="Unassembled WGS sequence"/>
</dbReference>
<dbReference type="Gene3D" id="3.60.40.10">
    <property type="entry name" value="PPM-type phosphatase domain"/>
    <property type="match status" value="1"/>
</dbReference>
<dbReference type="CDD" id="cd00143">
    <property type="entry name" value="PP2Cc"/>
    <property type="match status" value="1"/>
</dbReference>
<dbReference type="InterPro" id="IPR036457">
    <property type="entry name" value="PPM-type-like_dom_sf"/>
</dbReference>
<dbReference type="NCBIfam" id="NF033484">
    <property type="entry name" value="Stp1_PP2C_phos"/>
    <property type="match status" value="1"/>
</dbReference>
<name>A0A379C492_9FIRM</name>
<dbReference type="SMART" id="SM00331">
    <property type="entry name" value="PP2C_SIG"/>
    <property type="match status" value="1"/>
</dbReference>
<dbReference type="OrthoDB" id="9801841at2"/>
<sequence>MIVVAATNVGKHRKNNEDSYYVDENKKFFILADGMGGHLAGETASGLATQILSKNLSRLGENPKDSDIIEEIKKSIKNANEEIFNESKDIEQYRGMGTTLTLAYINNDELFFANIGDSRIYKINKAYKKIEQLTRDDSYVNYLMEIGEITEEEAKVHPKKNILTKALGTNEKIDFEISKIKLEKSDIILLCSDGLTNMVSNDDILNLIIKNEPTKVHEILIDEALKNGGIDNVTLILVYNE</sequence>
<reference evidence="2 3" key="1">
    <citation type="submission" date="2018-06" db="EMBL/GenBank/DDBJ databases">
        <authorList>
            <consortium name="Pathogen Informatics"/>
            <person name="Doyle S."/>
        </authorList>
    </citation>
    <scope>NUCLEOTIDE SEQUENCE [LARGE SCALE GENOMIC DNA]</scope>
    <source>
        <strain evidence="2 3">NCTC13149</strain>
    </source>
</reference>
<dbReference type="PANTHER" id="PTHR47992">
    <property type="entry name" value="PROTEIN PHOSPHATASE"/>
    <property type="match status" value="1"/>
</dbReference>
<dbReference type="SMART" id="SM00332">
    <property type="entry name" value="PP2Cc"/>
    <property type="match status" value="1"/>
</dbReference>
<evidence type="ECO:0000313" key="2">
    <source>
        <dbReference type="EMBL" id="SUB57090.1"/>
    </source>
</evidence>
<protein>
    <submittedName>
        <fullName evidence="2">Serine/threonine phosphatase stp</fullName>
        <ecNumber evidence="2">3.1.3.16</ecNumber>
    </submittedName>
</protein>
<feature type="domain" description="PPM-type phosphatase" evidence="1">
    <location>
        <begin position="2"/>
        <end position="240"/>
    </location>
</feature>
<keyword evidence="2" id="KW-0378">Hydrolase</keyword>
<dbReference type="AlphaFoldDB" id="A0A379C492"/>
<gene>
    <name evidence="2" type="primary">stp</name>
    <name evidence="2" type="ORF">NCTC13149_00906</name>
</gene>
<dbReference type="PROSITE" id="PS51746">
    <property type="entry name" value="PPM_2"/>
    <property type="match status" value="1"/>
</dbReference>
<organism evidence="2 3">
    <name type="scientific">Peptoniphilus lacrimalis</name>
    <dbReference type="NCBI Taxonomy" id="33031"/>
    <lineage>
        <taxon>Bacteria</taxon>
        <taxon>Bacillati</taxon>
        <taxon>Bacillota</taxon>
        <taxon>Tissierellia</taxon>
        <taxon>Tissierellales</taxon>
        <taxon>Peptoniphilaceae</taxon>
        <taxon>Peptoniphilus</taxon>
    </lineage>
</organism>
<proteinExistence type="predicted"/>
<evidence type="ECO:0000313" key="3">
    <source>
        <dbReference type="Proteomes" id="UP000255517"/>
    </source>
</evidence>
<accession>A0A379C492</accession>
<dbReference type="SUPFAM" id="SSF81606">
    <property type="entry name" value="PP2C-like"/>
    <property type="match status" value="1"/>
</dbReference>
<evidence type="ECO:0000259" key="1">
    <source>
        <dbReference type="PROSITE" id="PS51746"/>
    </source>
</evidence>